<dbReference type="Gene3D" id="2.60.40.10">
    <property type="entry name" value="Immunoglobulins"/>
    <property type="match status" value="1"/>
</dbReference>
<feature type="domain" description="DUF11" evidence="1">
    <location>
        <begin position="1389"/>
        <end position="1508"/>
    </location>
</feature>
<dbReference type="InterPro" id="IPR001434">
    <property type="entry name" value="OmcB-like_DUF11"/>
</dbReference>
<protein>
    <submittedName>
        <fullName evidence="2">T9SS type A sorting domain-containing protein</fullName>
    </submittedName>
</protein>
<feature type="domain" description="DUF11" evidence="1">
    <location>
        <begin position="283"/>
        <end position="388"/>
    </location>
</feature>
<dbReference type="InterPro" id="IPR013783">
    <property type="entry name" value="Ig-like_fold"/>
</dbReference>
<dbReference type="EMBL" id="JALBGC010000004">
    <property type="protein sequence ID" value="MCI1188653.1"/>
    <property type="molecule type" value="Genomic_DNA"/>
</dbReference>
<reference evidence="2" key="1">
    <citation type="submission" date="2022-03" db="EMBL/GenBank/DDBJ databases">
        <title>Bacterial whole genome sequence for Hymenobacter sp. DH14.</title>
        <authorList>
            <person name="Le V."/>
        </authorList>
    </citation>
    <scope>NUCLEOTIDE SEQUENCE</scope>
    <source>
        <strain evidence="2">DH14</strain>
    </source>
</reference>
<dbReference type="InterPro" id="IPR026444">
    <property type="entry name" value="Secre_tail"/>
</dbReference>
<dbReference type="InterPro" id="IPR047589">
    <property type="entry name" value="DUF11_rpt"/>
</dbReference>
<feature type="domain" description="DUF11" evidence="1">
    <location>
        <begin position="606"/>
        <end position="720"/>
    </location>
</feature>
<dbReference type="NCBIfam" id="TIGR04183">
    <property type="entry name" value="Por_Secre_tail"/>
    <property type="match status" value="1"/>
</dbReference>
<dbReference type="RefSeq" id="WP_241936919.1">
    <property type="nucleotide sequence ID" value="NZ_JALBGC010000004.1"/>
</dbReference>
<feature type="domain" description="DUF11" evidence="1">
    <location>
        <begin position="1267"/>
        <end position="1380"/>
    </location>
</feature>
<organism evidence="2 3">
    <name type="scientific">Hymenobacter cyanobacteriorum</name>
    <dbReference type="NCBI Taxonomy" id="2926463"/>
    <lineage>
        <taxon>Bacteria</taxon>
        <taxon>Pseudomonadati</taxon>
        <taxon>Bacteroidota</taxon>
        <taxon>Cytophagia</taxon>
        <taxon>Cytophagales</taxon>
        <taxon>Hymenobacteraceae</taxon>
        <taxon>Hymenobacter</taxon>
    </lineage>
</organism>
<sequence length="2260" mass="225126">MPSASQGVLYVNGTQVTAARDLTVAESGQITFDPTAGYAGNAFFTYAAADASGTLGTTARYSLPVSKAACGATAGLDFSRRGAEDWKAFSATVGNTTVTTSGYSTTVTGTNTNTFAIGNNGTLPGPALVWQQNNIGNDPATTPNVATVTFTFSRPVSNLSFAVSDIDKDITNANFIDELTFDGYATTGSATPISLSAGDVAVAAGVNQLVAGTNTVQGIGVSASDPASTVVLTFPSPVQKLVLTYRNTAPYVNGTTNRTQTVGIPSLIFCSQAEVFTQFASGTTATTTGSNVNYTVDFGNNGADAANPQARTVTLPAGVTNVVVPTGATYTAATRVIDFGSATVASGTTNTFAFSFNAPATAGTYSLVASTSSPAEDPNLANNTATRTLVVSNCTTTASLDYTALTPGTAVTGIRRGAINGGATSQGPTTDAASDGITVKYQNYTSPSTTTQNDYYVGTSVALSSQALVWQITSTAVGDQSTVTMLLSRPVDNLSLKLLDIDKNLNTQNFTDRLTLDGYPTATGGTAATLTAANFTLGSSNSFIGNNTVEGTNNSASNETLGDLTVKFTSPVQRIVFTYTNTSTSTASSRQQTFGIPLLTYCSPADVATTITAASTPLFGGSQAQLNVTFVNNGPNAAASVTRQVQLIPNLVGVVATNGGTYDSASGLVTYTNTASLANGGNLNSTITFTTPVSGTVTASSVINTTTSEGGLTDNNTANASYVVTPAADLTTSLTGPTSVTPGQATGNYTVTFTNEGSSQATLVTQKVTLPTGATNVFVNGAPVTATGGVIDFGTATTLNSGAANTFTFSFTPAASATGPLALTSNVGTTGTVSQGNNAAPDAATLTLTTIDNVDVTAAITMSNTATVGTFTATFGNPGPQAAAGVVPTVQLPAGLTLSATPTGWSYTAATGLLTYNAAPATFAANTANALSVTINYPLNTAPSTPVTAIASVATTSNEAGRTANNVARAVMPNLFDLTTTLSGPASAFTGSPVTLLVTTTNNGPNLAPNATQMVTIPSAASLANNIFITNGGTYSYSGGVGTVTFPALANVPAGQTVTNSISFLAPSANFAPSATVSSTATELTTTNNGAFLNGAASSTSLTVSAGTGVALENETTTITTPSTVVTPGETVTYTVTSTNKGGAGATTSASVTQKVQLLPGLTAANLKVGTLTATGTTTLLFATTGGTTSYDPITGVLTYYSVTQAPGVTTTYPVIDLTVPAGIGNDGQLVATAIVSTDLRDNVPADNMASVGVRVQTTSDVTTSIVGPASTPAGLPVSYVVKFVNNGTTNASSVTETVQLPANLAGGVSILDAAGTPVSGATYNAATGLVTLPNQATLAAGAQQQYTLVLTAPAANFPVSSAVASTSPDGISSNNAATLATAVTANGDLAVSISGPPVAVVGNSVTYLVTTTNNGPTVVTNAVPKLQLPAGLTVLASGPGGAATVSTSGGIDTYTFATIGTLIPGGSVTSYLTFTMPNATGGQINALATVNSATTDLVASNNAAGLTTSINQASGGVADLRASVSLTTPTGSPASVPAGTQVTYTFGYRNASEAAGAGATAVNVVPTASLPAGLSATDLKVGGVTGSLSNNVISFNSGPASGATYNVTTGVLTFPTIASAPAVPSTSSTASYQATFAAPVGSGSLVVGAQVSSSTSDNLLTNNAAFTPLTINTVYDVTTTLAGPATAQPGTAASYTVTTLNAGPSTASTSTTQTVTGLPTNLGIADLKVDGLTGTLSGTTITYTSGATTVATYDTGTGTLTLAAVASLPAGTANAVVHSFSLAMPASGNVMLTANVSSAGETVNTLTNTATLTTAPANIAPVAQNVWNALRSPRGNTANTAYAKGLPITGLNATDANGAATIAAYTLVTVPNPSTEGSLYFGGTGTALVAGQPVTPAQAATLTFAPVAGYAGDVTFLYTTTDNGNGTPGNALTSPLAAYTIMVAQDQSSVYARPTVTKGGNANIYAAGDVLAYGIDPNTAVYNSAGIVYNTATGAPAAGTSNGLAVAKISPADSTTLAASGILFTRSTGLFTVLDPTKLPRNGASFGPFTVTSIDQNGGVNTNSVTLVTGVNPLPVELTAFTATAKNLDALLAWNTASEKNSDHFDVERSLNGTDFVKIDEVKGQGTSTSATDYARTDAGIGAKANGLVYYRLKQVDTDGTSSYSPVRSVRFGKVVPAIALFPNPATTATNLDLTALPAGSYQVSVLDAAGRTVLNTTLDAGLAHALDLNTIASGSYTLLVRGTNGGQVVNLTKRLIKE</sequence>
<accession>A0A9X1VHA2</accession>
<comment type="caution">
    <text evidence="2">The sequence shown here is derived from an EMBL/GenBank/DDBJ whole genome shotgun (WGS) entry which is preliminary data.</text>
</comment>
<proteinExistence type="predicted"/>
<gene>
    <name evidence="2" type="ORF">MON38_14595</name>
</gene>
<evidence type="ECO:0000313" key="2">
    <source>
        <dbReference type="EMBL" id="MCI1188653.1"/>
    </source>
</evidence>
<dbReference type="NCBIfam" id="TIGR01451">
    <property type="entry name" value="B_ant_repeat"/>
    <property type="match status" value="1"/>
</dbReference>
<evidence type="ECO:0000313" key="3">
    <source>
        <dbReference type="Proteomes" id="UP001139193"/>
    </source>
</evidence>
<name>A0A9X1VHA2_9BACT</name>
<keyword evidence="3" id="KW-1185">Reference proteome</keyword>
<evidence type="ECO:0000259" key="1">
    <source>
        <dbReference type="Pfam" id="PF01345"/>
    </source>
</evidence>
<dbReference type="Pfam" id="PF01345">
    <property type="entry name" value="DUF11"/>
    <property type="match status" value="4"/>
</dbReference>
<dbReference type="Proteomes" id="UP001139193">
    <property type="component" value="Unassembled WGS sequence"/>
</dbReference>